<dbReference type="EnsemblPlants" id="Solyc01g086660.2.1">
    <property type="protein sequence ID" value="Solyc01g086660.2.1.1"/>
    <property type="gene ID" value="Solyc01g086660.2"/>
</dbReference>
<organism evidence="1">
    <name type="scientific">Solanum lycopersicum</name>
    <name type="common">Tomato</name>
    <name type="synonym">Lycopersicon esculentum</name>
    <dbReference type="NCBI Taxonomy" id="4081"/>
    <lineage>
        <taxon>Eukaryota</taxon>
        <taxon>Viridiplantae</taxon>
        <taxon>Streptophyta</taxon>
        <taxon>Embryophyta</taxon>
        <taxon>Tracheophyta</taxon>
        <taxon>Spermatophyta</taxon>
        <taxon>Magnoliopsida</taxon>
        <taxon>eudicotyledons</taxon>
        <taxon>Gunneridae</taxon>
        <taxon>Pentapetalae</taxon>
        <taxon>asterids</taxon>
        <taxon>lamiids</taxon>
        <taxon>Solanales</taxon>
        <taxon>Solanaceae</taxon>
        <taxon>Solanoideae</taxon>
        <taxon>Solaneae</taxon>
        <taxon>Solanum</taxon>
        <taxon>Solanum subgen. Lycopersicon</taxon>
    </lineage>
</organism>
<dbReference type="AlphaFoldDB" id="A0A3Q7EI85"/>
<keyword evidence="2" id="KW-1185">Reference proteome</keyword>
<evidence type="ECO:0000313" key="2">
    <source>
        <dbReference type="Proteomes" id="UP000004994"/>
    </source>
</evidence>
<name>A0A3Q7EI85_SOLLC</name>
<dbReference type="Proteomes" id="UP000004994">
    <property type="component" value="Chromosome 1"/>
</dbReference>
<dbReference type="Gramene" id="Solyc01g086660.2.1">
    <property type="protein sequence ID" value="Solyc01g086660.2.1.1"/>
    <property type="gene ID" value="Solyc01g086660.2"/>
</dbReference>
<accession>A0A3Q7EI85</accession>
<reference evidence="1" key="1">
    <citation type="journal article" date="2012" name="Nature">
        <title>The tomato genome sequence provides insights into fleshy fruit evolution.</title>
        <authorList>
            <consortium name="Tomato Genome Consortium"/>
        </authorList>
    </citation>
    <scope>NUCLEOTIDE SEQUENCE [LARGE SCALE GENOMIC DNA]</scope>
    <source>
        <strain evidence="1">cv. Heinz 1706</strain>
    </source>
</reference>
<sequence>MFLQEFVMMKTSQNHQLKTPKRNHHQKLQFLFLTSLSTHKFRVCSINNFLHYQVIQIISTKLVNFTKNIEIQVAVIAS</sequence>
<reference evidence="1" key="2">
    <citation type="submission" date="2019-01" db="UniProtKB">
        <authorList>
            <consortium name="EnsemblPlants"/>
        </authorList>
    </citation>
    <scope>IDENTIFICATION</scope>
    <source>
        <strain evidence="1">cv. Heinz 1706</strain>
    </source>
</reference>
<evidence type="ECO:0000313" key="1">
    <source>
        <dbReference type="EnsemblPlants" id="Solyc01g086660.2.1.1"/>
    </source>
</evidence>
<protein>
    <submittedName>
        <fullName evidence="1">Uncharacterized protein</fullName>
    </submittedName>
</protein>
<dbReference type="InParanoid" id="A0A3Q7EI85"/>
<proteinExistence type="predicted"/>